<dbReference type="Proteomes" id="UP000091820">
    <property type="component" value="Unassembled WGS sequence"/>
</dbReference>
<feature type="compositionally biased region" description="Low complexity" evidence="2">
    <location>
        <begin position="221"/>
        <end position="233"/>
    </location>
</feature>
<dbReference type="AlphaFoldDB" id="A0A1A9WYZ4"/>
<keyword evidence="5" id="KW-1185">Reference proteome</keyword>
<feature type="signal peptide" evidence="3">
    <location>
        <begin position="1"/>
        <end position="33"/>
    </location>
</feature>
<protein>
    <submittedName>
        <fullName evidence="4">Uncharacterized protein</fullName>
    </submittedName>
</protein>
<feature type="coiled-coil region" evidence="1">
    <location>
        <begin position="384"/>
        <end position="415"/>
    </location>
</feature>
<evidence type="ECO:0000256" key="1">
    <source>
        <dbReference type="SAM" id="Coils"/>
    </source>
</evidence>
<dbReference type="VEuPathDB" id="VectorBase:GBRI037789"/>
<organism evidence="4 5">
    <name type="scientific">Glossina brevipalpis</name>
    <dbReference type="NCBI Taxonomy" id="37001"/>
    <lineage>
        <taxon>Eukaryota</taxon>
        <taxon>Metazoa</taxon>
        <taxon>Ecdysozoa</taxon>
        <taxon>Arthropoda</taxon>
        <taxon>Hexapoda</taxon>
        <taxon>Insecta</taxon>
        <taxon>Pterygota</taxon>
        <taxon>Neoptera</taxon>
        <taxon>Endopterygota</taxon>
        <taxon>Diptera</taxon>
        <taxon>Brachycera</taxon>
        <taxon>Muscomorpha</taxon>
        <taxon>Hippoboscoidea</taxon>
        <taxon>Glossinidae</taxon>
        <taxon>Glossina</taxon>
    </lineage>
</organism>
<dbReference type="EnsemblMetazoa" id="GBRI037789-RA">
    <property type="protein sequence ID" value="GBRI037789-PA"/>
    <property type="gene ID" value="GBRI037789"/>
</dbReference>
<feature type="compositionally biased region" description="Low complexity" evidence="2">
    <location>
        <begin position="205"/>
        <end position="214"/>
    </location>
</feature>
<keyword evidence="1" id="KW-0175">Coiled coil</keyword>
<feature type="region of interest" description="Disordered" evidence="2">
    <location>
        <begin position="488"/>
        <end position="521"/>
    </location>
</feature>
<reference evidence="4" key="2">
    <citation type="submission" date="2020-05" db="UniProtKB">
        <authorList>
            <consortium name="EnsemblMetazoa"/>
        </authorList>
    </citation>
    <scope>IDENTIFICATION</scope>
    <source>
        <strain evidence="4">IAEA</strain>
    </source>
</reference>
<evidence type="ECO:0000313" key="5">
    <source>
        <dbReference type="Proteomes" id="UP000091820"/>
    </source>
</evidence>
<sequence length="742" mass="83042">MNKFRDSEVMPNIVKTFVTCLLYFLLASHRAQADDGSSTETNEIIPREAIQKLDISVRQALLRAIDKLEREAADEENQESDEDVIDYDDQENGEYDVAETNENESINVQAKESTNSSDTSSLVQFFTATFDEKNAKQQSFADFINSENFKNVHSPTVKNNTAQVLNNHQIVRSVKNRVKGNEIILHDLDDVKFEVLSSKGATSATTTTTTIAPRGTKKRTTTTTTTTTTTPRPTHNEDGENIEVVAKDDIRIQAAPLVSAFTVDLDEMGAAKKVIPIVNVPAPGTMPSSSTQRNLSPFRNAPLIGSTATKLNVLQEESSALNGKPGPFLPTVSPVQSTFSTTPTIFSNLHSTAGHYITKQPLTSAVNQPLPPNNNVNSYLIERQRELEQQIYQLKLQAQQQQELILRQLKLLEDQHKLRNAAVARPANTIIQQSQHRMPPQLQELTFTIRPSVEFIPASTTAKISSNYPTFPTERRLPLRELNGKFDSNVNANSNSNTFSSNLISSPQHVQNAQHAQQQQQQQFFNNNAKRLSLQKTKTNSPSNVHFQVQESNQFSIASGANFPPLSLAEPPAELSLLQSLPQRSHQQFLNAAIIPQYATNTLLDKQQQRLFRQNTDVGNFGLNQMQIQSSNAIAATQQQLIENQHFYRQYLQPQINSQLQQNARLYRHQREPQPQSGASGNFLFRPNQVNTLPNLEEFNVVNKVLALNHGFNNNNINNNNNNINYVPVSQQSLALRSNAIY</sequence>
<feature type="chain" id="PRO_5008400817" evidence="3">
    <location>
        <begin position="34"/>
        <end position="742"/>
    </location>
</feature>
<evidence type="ECO:0000313" key="4">
    <source>
        <dbReference type="EnsemblMetazoa" id="GBRI037789-PA"/>
    </source>
</evidence>
<evidence type="ECO:0000256" key="2">
    <source>
        <dbReference type="SAM" id="MobiDB-lite"/>
    </source>
</evidence>
<feature type="region of interest" description="Disordered" evidence="2">
    <location>
        <begin position="205"/>
        <end position="238"/>
    </location>
</feature>
<keyword evidence="3" id="KW-0732">Signal</keyword>
<name>A0A1A9WYZ4_9MUSC</name>
<accession>A0A1A9WYZ4</accession>
<proteinExistence type="predicted"/>
<reference evidence="5" key="1">
    <citation type="submission" date="2014-03" db="EMBL/GenBank/DDBJ databases">
        <authorList>
            <person name="Aksoy S."/>
            <person name="Warren W."/>
            <person name="Wilson R.K."/>
        </authorList>
    </citation>
    <scope>NUCLEOTIDE SEQUENCE [LARGE SCALE GENOMIC DNA]</scope>
    <source>
        <strain evidence="5">IAEA</strain>
    </source>
</reference>
<evidence type="ECO:0000256" key="3">
    <source>
        <dbReference type="SAM" id="SignalP"/>
    </source>
</evidence>